<keyword evidence="4" id="KW-1185">Reference proteome</keyword>
<evidence type="ECO:0000313" key="3">
    <source>
        <dbReference type="Proteomes" id="UP000078550"/>
    </source>
</evidence>
<evidence type="ECO:0000313" key="1">
    <source>
        <dbReference type="EMBL" id="SBT36399.1"/>
    </source>
</evidence>
<dbReference type="InterPro" id="IPR029057">
    <property type="entry name" value="PRTase-like"/>
</dbReference>
<keyword evidence="1" id="KW-0808">Transferase</keyword>
<reference evidence="3 4" key="2">
    <citation type="submission" date="2016-05" db="EMBL/GenBank/DDBJ databases">
        <authorList>
            <person name="Naeem Raeece"/>
        </authorList>
    </citation>
    <scope>NUCLEOTIDE SEQUENCE [LARGE SCALE GENOMIC DNA]</scope>
</reference>
<dbReference type="Proteomes" id="UP000078550">
    <property type="component" value="Unassembled WGS sequence"/>
</dbReference>
<dbReference type="CDD" id="cd06223">
    <property type="entry name" value="PRTases_typeI"/>
    <property type="match status" value="1"/>
</dbReference>
<proteinExistence type="predicted"/>
<dbReference type="GO" id="GO:0004588">
    <property type="term" value="F:orotate phosphoribosyltransferase activity"/>
    <property type="evidence" value="ECO:0007669"/>
    <property type="project" value="TreeGrafter"/>
</dbReference>
<evidence type="ECO:0000313" key="4">
    <source>
        <dbReference type="Proteomes" id="UP000078555"/>
    </source>
</evidence>
<dbReference type="GO" id="GO:0006221">
    <property type="term" value="P:pyrimidine nucleotide biosynthetic process"/>
    <property type="evidence" value="ECO:0007669"/>
    <property type="project" value="TreeGrafter"/>
</dbReference>
<protein>
    <submittedName>
        <fullName evidence="1">Orotate phosphoribosyltransferase</fullName>
    </submittedName>
</protein>
<accession>A0A1A8YXR7</accession>
<dbReference type="GO" id="GO:0005737">
    <property type="term" value="C:cytoplasm"/>
    <property type="evidence" value="ECO:0007669"/>
    <property type="project" value="TreeGrafter"/>
</dbReference>
<dbReference type="Proteomes" id="UP000078555">
    <property type="component" value="Unassembled WGS sequence"/>
</dbReference>
<dbReference type="GO" id="GO:0046132">
    <property type="term" value="P:pyrimidine ribonucleoside biosynthetic process"/>
    <property type="evidence" value="ECO:0007669"/>
    <property type="project" value="TreeGrafter"/>
</dbReference>
<dbReference type="GO" id="GO:0006207">
    <property type="term" value="P:'de novo' pyrimidine nucleobase biosynthetic process"/>
    <property type="evidence" value="ECO:0007669"/>
    <property type="project" value="TreeGrafter"/>
</dbReference>
<dbReference type="InterPro" id="IPR000836">
    <property type="entry name" value="PRTase_dom"/>
</dbReference>
<dbReference type="Gene3D" id="3.40.50.2020">
    <property type="match status" value="2"/>
</dbReference>
<dbReference type="AlphaFoldDB" id="A0A1A8YXR7"/>
<evidence type="ECO:0000313" key="2">
    <source>
        <dbReference type="EMBL" id="SBT36791.1"/>
    </source>
</evidence>
<dbReference type="EMBL" id="FLRE01000125">
    <property type="protein sequence ID" value="SBT36791.1"/>
    <property type="molecule type" value="Genomic_DNA"/>
</dbReference>
<name>A0A1A8YXR7_PLAOA</name>
<dbReference type="PANTHER" id="PTHR46683">
    <property type="entry name" value="OROTATE PHOSPHORIBOSYLTRANSFERASE 1-RELATED"/>
    <property type="match status" value="1"/>
</dbReference>
<dbReference type="SUPFAM" id="SSF53271">
    <property type="entry name" value="PRTase-like"/>
    <property type="match status" value="1"/>
</dbReference>
<reference evidence="1" key="1">
    <citation type="submission" date="2016-05" db="EMBL/GenBank/DDBJ databases">
        <authorList>
            <person name="Lavstsen T."/>
            <person name="Jespersen J.S."/>
        </authorList>
    </citation>
    <scope>NUCLEOTIDE SEQUENCE [LARGE SCALE GENOMIC DNA]</scope>
</reference>
<keyword evidence="1" id="KW-0328">Glycosyltransferase</keyword>
<sequence>MWVYAHMHGSAKLVSRSHERKLSRDPPLLHHLLFEIDFFKPNWEKNPSLPFLFFKAAIIGVTRGEEVRAEQQYARARCICVSAHRTDECPRTRNGYNKTSSLSDEEIYRKYTELRKCIELGNDSQNNRYMNEMKKLLITALIKYKAIKFGEFVLKSKRKSKYFFSSGVLNNIVSANIISFLISNLIVTKNIPFDYLLGTSYKGIPLATLTSHFLFSSNKFSNVFYLYDRKEKKEYGDKTVIVGNIEDAGTNEGEEDKSRQRENGNCIDGLCTQDGLCGQEEICGPEGIGGQDRLISSVDSLSSPNERNGLDNRNGLYNNIAAENYTDQAVETKKSKNVIIIDDVFTCGTALTEIMNKLKCYSNLKVIAFIVLLNRNEYDINEKNEKIYFKDIFEQKYNIPLYSILNYDEDLKHLVA</sequence>
<gene>
    <name evidence="1" type="ORF">POVWA1_032300</name>
    <name evidence="2" type="ORF">POVWA2_031930</name>
</gene>
<organism evidence="1 4">
    <name type="scientific">Plasmodium ovale wallikeri</name>
    <dbReference type="NCBI Taxonomy" id="864142"/>
    <lineage>
        <taxon>Eukaryota</taxon>
        <taxon>Sar</taxon>
        <taxon>Alveolata</taxon>
        <taxon>Apicomplexa</taxon>
        <taxon>Aconoidasida</taxon>
        <taxon>Haemosporida</taxon>
        <taxon>Plasmodiidae</taxon>
        <taxon>Plasmodium</taxon>
        <taxon>Plasmodium (Plasmodium)</taxon>
    </lineage>
</organism>
<dbReference type="PANTHER" id="PTHR46683:SF1">
    <property type="entry name" value="OROTATE PHOSPHORIBOSYLTRANSFERASE 1-RELATED"/>
    <property type="match status" value="1"/>
</dbReference>
<dbReference type="EMBL" id="FLRD01000095">
    <property type="protein sequence ID" value="SBT36399.1"/>
    <property type="molecule type" value="Genomic_DNA"/>
</dbReference>